<keyword evidence="1" id="KW-0175">Coiled coil</keyword>
<dbReference type="AlphaFoldDB" id="M7NTP5"/>
<keyword evidence="2" id="KW-0472">Membrane</keyword>
<feature type="transmembrane region" description="Helical" evidence="2">
    <location>
        <begin position="123"/>
        <end position="141"/>
    </location>
</feature>
<name>M7NTP5_9BACT</name>
<keyword evidence="5" id="KW-1185">Reference proteome</keyword>
<feature type="coiled-coil region" evidence="1">
    <location>
        <begin position="142"/>
        <end position="169"/>
    </location>
</feature>
<feature type="transmembrane region" description="Helical" evidence="2">
    <location>
        <begin position="12"/>
        <end position="31"/>
    </location>
</feature>
<dbReference type="EMBL" id="AODQ01000087">
    <property type="protein sequence ID" value="EMR01834.1"/>
    <property type="molecule type" value="Genomic_DNA"/>
</dbReference>
<evidence type="ECO:0000313" key="4">
    <source>
        <dbReference type="EMBL" id="EMR01834.1"/>
    </source>
</evidence>
<sequence length="347" mass="39539">MYSTPATRPLFRLLAPLGFGAMVYLLVLLAFDTHSRVLSDFFNQELLVCIGISYGVLEANRLLAVSLTRRAGQFWLWSSLKLLLALLATALITSLALILYFRYQLNFTNPLSFLSELKVFNSIFGALALLYQGYFLGFVALHHQYQLRIAEEEARALELQQQIDLFRHALHPDFLFAGLEHVILRLRELQHQQADAGISLLARLYQYFLRRQEELIPLQEELEAVHKLHQLLLHSGRHLQLQLGELDEQLLLIPGSLLRLLEAIAHGQLSSAAAPLLVRIEQVSGSLHICFEPNFSLSQPGLLERSLQNLEQRYTGLTGERLRWTPGTPYQITLPTASLHPHESYHH</sequence>
<dbReference type="Proteomes" id="UP000011910">
    <property type="component" value="Unassembled WGS sequence"/>
</dbReference>
<proteinExistence type="predicted"/>
<dbReference type="eggNOG" id="COG2972">
    <property type="taxonomic scope" value="Bacteria"/>
</dbReference>
<feature type="transmembrane region" description="Helical" evidence="2">
    <location>
        <begin position="83"/>
        <end position="103"/>
    </location>
</feature>
<keyword evidence="2" id="KW-1133">Transmembrane helix</keyword>
<dbReference type="STRING" id="1279009.ADICEAN_03030"/>
<dbReference type="OrthoDB" id="1157482at2"/>
<dbReference type="Pfam" id="PF06580">
    <property type="entry name" value="His_kinase"/>
    <property type="match status" value="1"/>
</dbReference>
<feature type="transmembrane region" description="Helical" evidence="2">
    <location>
        <begin position="43"/>
        <end position="63"/>
    </location>
</feature>
<accession>M7NTP5</accession>
<protein>
    <recommendedName>
        <fullName evidence="3">Signal transduction histidine kinase internal region domain-containing protein</fullName>
    </recommendedName>
</protein>
<dbReference type="GO" id="GO:0000155">
    <property type="term" value="F:phosphorelay sensor kinase activity"/>
    <property type="evidence" value="ECO:0007669"/>
    <property type="project" value="InterPro"/>
</dbReference>
<comment type="caution">
    <text evidence="4">The sequence shown here is derived from an EMBL/GenBank/DDBJ whole genome shotgun (WGS) entry which is preliminary data.</text>
</comment>
<evidence type="ECO:0000259" key="3">
    <source>
        <dbReference type="Pfam" id="PF06580"/>
    </source>
</evidence>
<dbReference type="InterPro" id="IPR010559">
    <property type="entry name" value="Sig_transdc_His_kin_internal"/>
</dbReference>
<keyword evidence="2" id="KW-0812">Transmembrane</keyword>
<organism evidence="4 5">
    <name type="scientific">Cesiribacter andamanensis AMV16</name>
    <dbReference type="NCBI Taxonomy" id="1279009"/>
    <lineage>
        <taxon>Bacteria</taxon>
        <taxon>Pseudomonadati</taxon>
        <taxon>Bacteroidota</taxon>
        <taxon>Cytophagia</taxon>
        <taxon>Cytophagales</taxon>
        <taxon>Cesiribacteraceae</taxon>
        <taxon>Cesiribacter</taxon>
    </lineage>
</organism>
<dbReference type="RefSeq" id="WP_009196416.1">
    <property type="nucleotide sequence ID" value="NZ_AODQ01000087.1"/>
</dbReference>
<evidence type="ECO:0000256" key="2">
    <source>
        <dbReference type="SAM" id="Phobius"/>
    </source>
</evidence>
<evidence type="ECO:0000256" key="1">
    <source>
        <dbReference type="SAM" id="Coils"/>
    </source>
</evidence>
<reference evidence="4 5" key="1">
    <citation type="journal article" date="2013" name="Genome Announc.">
        <title>Draft Genome Sequence of Cesiribacter andamanensis Strain AMV16T, Isolated from a Soil Sample from a Mud Volcano in the Andaman Islands, India.</title>
        <authorList>
            <person name="Shivaji S."/>
            <person name="Ara S."/>
            <person name="Begum Z."/>
            <person name="Srinivas T.N."/>
            <person name="Singh A."/>
            <person name="Kumar Pinnaka A."/>
        </authorList>
    </citation>
    <scope>NUCLEOTIDE SEQUENCE [LARGE SCALE GENOMIC DNA]</scope>
    <source>
        <strain evidence="4 5">AMV16</strain>
    </source>
</reference>
<feature type="domain" description="Signal transduction histidine kinase internal region" evidence="3">
    <location>
        <begin position="162"/>
        <end position="227"/>
    </location>
</feature>
<gene>
    <name evidence="4" type="ORF">ADICEAN_03030</name>
</gene>
<evidence type="ECO:0000313" key="5">
    <source>
        <dbReference type="Proteomes" id="UP000011910"/>
    </source>
</evidence>
<dbReference type="GO" id="GO:0016020">
    <property type="term" value="C:membrane"/>
    <property type="evidence" value="ECO:0007669"/>
    <property type="project" value="InterPro"/>
</dbReference>